<dbReference type="InterPro" id="IPR003737">
    <property type="entry name" value="GlcNAc_PI_deacetylase-related"/>
</dbReference>
<protein>
    <recommendedName>
        <fullName evidence="2">PIG-L family deacetylase</fullName>
    </recommendedName>
</protein>
<dbReference type="GO" id="GO:0016811">
    <property type="term" value="F:hydrolase activity, acting on carbon-nitrogen (but not peptide) bonds, in linear amides"/>
    <property type="evidence" value="ECO:0007669"/>
    <property type="project" value="TreeGrafter"/>
</dbReference>
<evidence type="ECO:0008006" key="2">
    <source>
        <dbReference type="Google" id="ProtNLM"/>
    </source>
</evidence>
<comment type="caution">
    <text evidence="1">The sequence shown here is derived from an EMBL/GenBank/DDBJ whole genome shotgun (WGS) entry which is preliminary data.</text>
</comment>
<name>A0A0F9VFJ9_9ZZZZ</name>
<accession>A0A0F9VFJ9</accession>
<dbReference type="Pfam" id="PF02585">
    <property type="entry name" value="PIG-L"/>
    <property type="match status" value="1"/>
</dbReference>
<dbReference type="PANTHER" id="PTHR12993">
    <property type="entry name" value="N-ACETYLGLUCOSAMINYL-PHOSPHATIDYLINOSITOL DE-N-ACETYLASE-RELATED"/>
    <property type="match status" value="1"/>
</dbReference>
<dbReference type="SUPFAM" id="SSF102588">
    <property type="entry name" value="LmbE-like"/>
    <property type="match status" value="1"/>
</dbReference>
<organism evidence="1">
    <name type="scientific">marine sediment metagenome</name>
    <dbReference type="NCBI Taxonomy" id="412755"/>
    <lineage>
        <taxon>unclassified sequences</taxon>
        <taxon>metagenomes</taxon>
        <taxon>ecological metagenomes</taxon>
    </lineage>
</organism>
<sequence length="217" mass="25134">MVFRLDPMRKVLVICAHPDDESLGCGSTMLKHISQGDEVYCLVLTDNFRSPRIFEYFAKAAAILGITDYKLLKLPDSQLEKYTRMELAQEIEKYTQEIGTPDIIYTHHPDELSQDHRIIFWAALTAFRPVWDKVFSIYSFDSPSSTEWSTRPFVPNMFVDIGGFLEKKIEAIKCYETELRDAPHPRSIEALESRARYWGSHCGVLFAEAFEVIREIR</sequence>
<dbReference type="InterPro" id="IPR024078">
    <property type="entry name" value="LmbE-like_dom_sf"/>
</dbReference>
<dbReference type="AlphaFoldDB" id="A0A0F9VFJ9"/>
<gene>
    <name evidence="1" type="ORF">LCGC14_0411630</name>
</gene>
<dbReference type="PANTHER" id="PTHR12993:SF11">
    <property type="entry name" value="N-ACETYLGLUCOSAMINYL-PHOSPHATIDYLINOSITOL DE-N-ACETYLASE"/>
    <property type="match status" value="1"/>
</dbReference>
<evidence type="ECO:0000313" key="1">
    <source>
        <dbReference type="EMBL" id="KKN72336.1"/>
    </source>
</evidence>
<proteinExistence type="predicted"/>
<dbReference type="EMBL" id="LAZR01000364">
    <property type="protein sequence ID" value="KKN72336.1"/>
    <property type="molecule type" value="Genomic_DNA"/>
</dbReference>
<reference evidence="1" key="1">
    <citation type="journal article" date="2015" name="Nature">
        <title>Complex archaea that bridge the gap between prokaryotes and eukaryotes.</title>
        <authorList>
            <person name="Spang A."/>
            <person name="Saw J.H."/>
            <person name="Jorgensen S.L."/>
            <person name="Zaremba-Niedzwiedzka K."/>
            <person name="Martijn J."/>
            <person name="Lind A.E."/>
            <person name="van Eijk R."/>
            <person name="Schleper C."/>
            <person name="Guy L."/>
            <person name="Ettema T.J."/>
        </authorList>
    </citation>
    <scope>NUCLEOTIDE SEQUENCE</scope>
</reference>
<dbReference type="Gene3D" id="3.40.50.10320">
    <property type="entry name" value="LmbE-like"/>
    <property type="match status" value="1"/>
</dbReference>